<feature type="region of interest" description="Disordered" evidence="1">
    <location>
        <begin position="572"/>
        <end position="593"/>
    </location>
</feature>
<protein>
    <submittedName>
        <fullName evidence="2">Uncharacterized protein</fullName>
    </submittedName>
</protein>
<feature type="compositionally biased region" description="Basic and acidic residues" evidence="1">
    <location>
        <begin position="583"/>
        <end position="593"/>
    </location>
</feature>
<gene>
    <name evidence="2" type="ORF">ASCRUDRAFT_10605</name>
</gene>
<feature type="region of interest" description="Disordered" evidence="1">
    <location>
        <begin position="389"/>
        <end position="412"/>
    </location>
</feature>
<organism evidence="2 3">
    <name type="scientific">Ascoidea rubescens DSM 1968</name>
    <dbReference type="NCBI Taxonomy" id="1344418"/>
    <lineage>
        <taxon>Eukaryota</taxon>
        <taxon>Fungi</taxon>
        <taxon>Dikarya</taxon>
        <taxon>Ascomycota</taxon>
        <taxon>Saccharomycotina</taxon>
        <taxon>Saccharomycetes</taxon>
        <taxon>Ascoideaceae</taxon>
        <taxon>Ascoidea</taxon>
    </lineage>
</organism>
<evidence type="ECO:0000313" key="2">
    <source>
        <dbReference type="EMBL" id="ODV57998.1"/>
    </source>
</evidence>
<proteinExistence type="predicted"/>
<dbReference type="EMBL" id="KV454496">
    <property type="protein sequence ID" value="ODV57998.1"/>
    <property type="molecule type" value="Genomic_DNA"/>
</dbReference>
<keyword evidence="3" id="KW-1185">Reference proteome</keyword>
<dbReference type="Proteomes" id="UP000095038">
    <property type="component" value="Unassembled WGS sequence"/>
</dbReference>
<evidence type="ECO:0000256" key="1">
    <source>
        <dbReference type="SAM" id="MobiDB-lite"/>
    </source>
</evidence>
<sequence>MARIDSEGNGADILAKGVDNTDEVAVNLHACFVLNPTYATSITNRSFVTHVTAAIKNSHGDTVGPTPVVADDERLNLLCIDDDYSKNHVAAPTNNQTLDESGSAGAFSRRNLSSTINYQNNNIAFASDNASKNHYIENDQYFEITQMLRKMTLSLTITSIESRLSQLQSIDYCGSFSPANRHEGVGVPPAVAASRPIKLHQRDVTTASFHGDFEAEFYNADQRGAILYAASDSDIMWAGRVHTQSADLHKTKSTDETMLVNILGDVPFAETSGSTALVFVAKGPFKRLKQKRMIGYLCHKKGYLAREWIALLPVSAGSSVRADASAVVADLGVPNNHQHNEDIRDTIDLLNEIGSVIHLNNGSVKYVQYASDDSNIISISLFDYNDEGRNGPDHNELDSRHSVGSADGPAQVAKDNTGVESEMDYFALTKRVLQEEIDGIENEFECFTTEFNNTNPINLMLNYKPPFFNSSASQLICAEADLFTFSNPYSDPIAEIGGTILDPSVIGTVMLLNDQSLMYFLNSMDDGIKHEMSAPYEDPSFPAAEQAFPVGVEVTPTAAGAMRRNVSTATKLNDKATAIASDDTSKDNSKGDE</sequence>
<accession>A0A1D2V8Q6</accession>
<evidence type="ECO:0000313" key="3">
    <source>
        <dbReference type="Proteomes" id="UP000095038"/>
    </source>
</evidence>
<feature type="compositionally biased region" description="Basic and acidic residues" evidence="1">
    <location>
        <begin position="389"/>
        <end position="401"/>
    </location>
</feature>
<dbReference type="RefSeq" id="XP_020044305.1">
    <property type="nucleotide sequence ID" value="XM_020188636.1"/>
</dbReference>
<reference evidence="3" key="1">
    <citation type="submission" date="2016-05" db="EMBL/GenBank/DDBJ databases">
        <title>Comparative genomics of biotechnologically important yeasts.</title>
        <authorList>
            <consortium name="DOE Joint Genome Institute"/>
            <person name="Riley R."/>
            <person name="Haridas S."/>
            <person name="Wolfe K.H."/>
            <person name="Lopes M.R."/>
            <person name="Hittinger C.T."/>
            <person name="Goker M."/>
            <person name="Salamov A."/>
            <person name="Wisecaver J."/>
            <person name="Long T.M."/>
            <person name="Aerts A.L."/>
            <person name="Barry K."/>
            <person name="Choi C."/>
            <person name="Clum A."/>
            <person name="Coughlan A.Y."/>
            <person name="Deshpande S."/>
            <person name="Douglass A.P."/>
            <person name="Hanson S.J."/>
            <person name="Klenk H.-P."/>
            <person name="Labutti K."/>
            <person name="Lapidus A."/>
            <person name="Lindquist E."/>
            <person name="Lipzen A."/>
            <person name="Meier-Kolthoff J.P."/>
            <person name="Ohm R.A."/>
            <person name="Otillar R.P."/>
            <person name="Pangilinan J."/>
            <person name="Peng Y."/>
            <person name="Rokas A."/>
            <person name="Rosa C.A."/>
            <person name="Scheuner C."/>
            <person name="Sibirny A.A."/>
            <person name="Slot J.C."/>
            <person name="Stielow J.B."/>
            <person name="Sun H."/>
            <person name="Kurtzman C.P."/>
            <person name="Blackwell M."/>
            <person name="Grigoriev I.V."/>
            <person name="Jeffries T.W."/>
        </authorList>
    </citation>
    <scope>NUCLEOTIDE SEQUENCE [LARGE SCALE GENOMIC DNA]</scope>
    <source>
        <strain evidence="3">DSM 1968</strain>
    </source>
</reference>
<dbReference type="AlphaFoldDB" id="A0A1D2V8Q6"/>
<name>A0A1D2V8Q6_9ASCO</name>
<dbReference type="InParanoid" id="A0A1D2V8Q6"/>
<dbReference type="GeneID" id="30962272"/>